<dbReference type="AlphaFoldDB" id="X1H2F8"/>
<dbReference type="PANTHER" id="PTHR10947:SF0">
    <property type="entry name" value="PHENYLALANINE--TRNA LIGASE BETA SUBUNIT"/>
    <property type="match status" value="1"/>
</dbReference>
<feature type="non-terminal residue" evidence="2">
    <location>
        <position position="262"/>
    </location>
</feature>
<dbReference type="PANTHER" id="PTHR10947">
    <property type="entry name" value="PHENYLALANYL-TRNA SYNTHETASE BETA CHAIN AND LEUCINE-RICH REPEAT-CONTAINING PROTEIN 47"/>
    <property type="match status" value="1"/>
</dbReference>
<dbReference type="EMBL" id="BARU01031772">
    <property type="protein sequence ID" value="GAH63597.1"/>
    <property type="molecule type" value="Genomic_DNA"/>
</dbReference>
<proteinExistence type="predicted"/>
<dbReference type="SUPFAM" id="SSF55681">
    <property type="entry name" value="Class II aaRS and biotin synthetases"/>
    <property type="match status" value="1"/>
</dbReference>
<protein>
    <recommendedName>
        <fullName evidence="1">B5 domain-containing protein</fullName>
    </recommendedName>
</protein>
<name>X1H2F8_9ZZZZ</name>
<dbReference type="InterPro" id="IPR045864">
    <property type="entry name" value="aa-tRNA-synth_II/BPL/LPL"/>
</dbReference>
<dbReference type="GO" id="GO:0003723">
    <property type="term" value="F:RNA binding"/>
    <property type="evidence" value="ECO:0007669"/>
    <property type="project" value="InterPro"/>
</dbReference>
<dbReference type="GO" id="GO:0009328">
    <property type="term" value="C:phenylalanine-tRNA ligase complex"/>
    <property type="evidence" value="ECO:0007669"/>
    <property type="project" value="TreeGrafter"/>
</dbReference>
<comment type="caution">
    <text evidence="2">The sequence shown here is derived from an EMBL/GenBank/DDBJ whole genome shotgun (WGS) entry which is preliminary data.</text>
</comment>
<gene>
    <name evidence="2" type="ORF">S03H2_50200</name>
</gene>
<sequence>DISCAADLVEEVARIVGYDEVPATRLAFSLPPQEPSPMLDFKKRLRNILVNCGFQEVLTYSLVSMEKLRKLSPHLQLSASPLKIVNPMTHEQEYLRTTLRANVLATIANNQKREENGMRVFEIGRVFLPRGKDLPREKEMLCAALSGSRSRLSWHGDKQLLDFFDAKGAAENLMSQLGSEVDFEAKDNDGFVQGRAVDILVAGERIGTLGEVHPKVAHAFDLSGTVSVVEIDLEELLGKATGVKRYQPIPRFPSVTRDIALL</sequence>
<dbReference type="InterPro" id="IPR045060">
    <property type="entry name" value="Phe-tRNA-ligase_IIc_bsu"/>
</dbReference>
<dbReference type="GO" id="GO:0004826">
    <property type="term" value="F:phenylalanine-tRNA ligase activity"/>
    <property type="evidence" value="ECO:0007669"/>
    <property type="project" value="InterPro"/>
</dbReference>
<feature type="domain" description="B5" evidence="1">
    <location>
        <begin position="1"/>
        <end position="23"/>
    </location>
</feature>
<reference evidence="2" key="1">
    <citation type="journal article" date="2014" name="Front. Microbiol.">
        <title>High frequency of phylogenetically diverse reductive dehalogenase-homologous genes in deep subseafloor sedimentary metagenomes.</title>
        <authorList>
            <person name="Kawai M."/>
            <person name="Futagami T."/>
            <person name="Toyoda A."/>
            <person name="Takaki Y."/>
            <person name="Nishi S."/>
            <person name="Hori S."/>
            <person name="Arai W."/>
            <person name="Tsubouchi T."/>
            <person name="Morono Y."/>
            <person name="Uchiyama I."/>
            <person name="Ito T."/>
            <person name="Fujiyama A."/>
            <person name="Inagaki F."/>
            <person name="Takami H."/>
        </authorList>
    </citation>
    <scope>NUCLEOTIDE SEQUENCE</scope>
    <source>
        <strain evidence="2">Expedition CK06-06</strain>
    </source>
</reference>
<evidence type="ECO:0000313" key="2">
    <source>
        <dbReference type="EMBL" id="GAH63597.1"/>
    </source>
</evidence>
<dbReference type="InterPro" id="IPR041616">
    <property type="entry name" value="PheRS_beta_core"/>
</dbReference>
<dbReference type="Pfam" id="PF17759">
    <property type="entry name" value="tRNA_synthFbeta"/>
    <property type="match status" value="1"/>
</dbReference>
<accession>X1H2F8</accession>
<dbReference type="GO" id="GO:0006432">
    <property type="term" value="P:phenylalanyl-tRNA aminoacylation"/>
    <property type="evidence" value="ECO:0007669"/>
    <property type="project" value="InterPro"/>
</dbReference>
<feature type="non-terminal residue" evidence="2">
    <location>
        <position position="1"/>
    </location>
</feature>
<dbReference type="InterPro" id="IPR005147">
    <property type="entry name" value="tRNA_synthase_B5-dom"/>
</dbReference>
<dbReference type="CDD" id="cd00769">
    <property type="entry name" value="PheRS_beta_core"/>
    <property type="match status" value="1"/>
</dbReference>
<dbReference type="GO" id="GO:0005524">
    <property type="term" value="F:ATP binding"/>
    <property type="evidence" value="ECO:0007669"/>
    <property type="project" value="InterPro"/>
</dbReference>
<dbReference type="Gene3D" id="3.30.56.10">
    <property type="match status" value="1"/>
</dbReference>
<dbReference type="PROSITE" id="PS51483">
    <property type="entry name" value="B5"/>
    <property type="match status" value="1"/>
</dbReference>
<dbReference type="GO" id="GO:0000287">
    <property type="term" value="F:magnesium ion binding"/>
    <property type="evidence" value="ECO:0007669"/>
    <property type="project" value="InterPro"/>
</dbReference>
<evidence type="ECO:0000259" key="1">
    <source>
        <dbReference type="PROSITE" id="PS51483"/>
    </source>
</evidence>
<dbReference type="Gene3D" id="3.30.930.10">
    <property type="entry name" value="Bira Bifunctional Protein, Domain 2"/>
    <property type="match status" value="1"/>
</dbReference>
<organism evidence="2">
    <name type="scientific">marine sediment metagenome</name>
    <dbReference type="NCBI Taxonomy" id="412755"/>
    <lineage>
        <taxon>unclassified sequences</taxon>
        <taxon>metagenomes</taxon>
        <taxon>ecological metagenomes</taxon>
    </lineage>
</organism>